<dbReference type="OrthoDB" id="236568at2"/>
<dbReference type="GO" id="GO:0005829">
    <property type="term" value="C:cytosol"/>
    <property type="evidence" value="ECO:0007669"/>
    <property type="project" value="TreeGrafter"/>
</dbReference>
<dbReference type="Pfam" id="PF00072">
    <property type="entry name" value="Response_reg"/>
    <property type="match status" value="1"/>
</dbReference>
<sequence length="297" mass="31784">MPTDATDPAERDPGPDPGTDATALIADDEPHLAAFLQQQLAIAWPALRVVGLARNGPEAAQAIAALAPDVAFLDIRMPGLSGLEVAQGIEGRTRVVFVTAYDAFAVQAFEQEAVDYVLKPVRADRLARTVARVQRVLAADRAADTGPEAGADGPPGAAGDAPAGGADASGEAGLAAVLARLLPGGTAPGPRLRHVRASRGELTTLVDVAEVRYFHADEKYTVVRTADAEHLIRTPVAELARQLDPERFWQVHRATIVNVDHLAGTRRDALSRLFVRFRDLDHELPVSRAYVHRFRAM</sequence>
<dbReference type="GO" id="GO:0000976">
    <property type="term" value="F:transcription cis-regulatory region binding"/>
    <property type="evidence" value="ECO:0007669"/>
    <property type="project" value="TreeGrafter"/>
</dbReference>
<feature type="domain" description="HTH LytTR-type" evidence="5">
    <location>
        <begin position="200"/>
        <end position="297"/>
    </location>
</feature>
<dbReference type="InterPro" id="IPR011006">
    <property type="entry name" value="CheY-like_superfamily"/>
</dbReference>
<dbReference type="SMART" id="SM00850">
    <property type="entry name" value="LytTR"/>
    <property type="match status" value="1"/>
</dbReference>
<dbReference type="PANTHER" id="PTHR48111">
    <property type="entry name" value="REGULATOR OF RPOS"/>
    <property type="match status" value="1"/>
</dbReference>
<dbReference type="Proteomes" id="UP000037660">
    <property type="component" value="Unassembled WGS sequence"/>
</dbReference>
<feature type="domain" description="Response regulatory" evidence="4">
    <location>
        <begin position="22"/>
        <end position="134"/>
    </location>
</feature>
<dbReference type="RefSeq" id="WP_082368353.1">
    <property type="nucleotide sequence ID" value="NZ_BBYR01000039.1"/>
</dbReference>
<dbReference type="InterPro" id="IPR039420">
    <property type="entry name" value="WalR-like"/>
</dbReference>
<gene>
    <name evidence="6" type="ORF">ISF6_2662</name>
</gene>
<keyword evidence="2" id="KW-0597">Phosphoprotein</keyword>
<dbReference type="GO" id="GO:0006355">
    <property type="term" value="P:regulation of DNA-templated transcription"/>
    <property type="evidence" value="ECO:0007669"/>
    <property type="project" value="TreeGrafter"/>
</dbReference>
<dbReference type="EMBL" id="BBYR01000039">
    <property type="protein sequence ID" value="GAP36822.1"/>
    <property type="molecule type" value="Genomic_DNA"/>
</dbReference>
<dbReference type="SUPFAM" id="SSF52172">
    <property type="entry name" value="CheY-like"/>
    <property type="match status" value="1"/>
</dbReference>
<organism evidence="6 7">
    <name type="scientific">Piscinibacter sakaiensis</name>
    <name type="common">Ideonella sakaiensis</name>
    <dbReference type="NCBI Taxonomy" id="1547922"/>
    <lineage>
        <taxon>Bacteria</taxon>
        <taxon>Pseudomonadati</taxon>
        <taxon>Pseudomonadota</taxon>
        <taxon>Betaproteobacteria</taxon>
        <taxon>Burkholderiales</taxon>
        <taxon>Sphaerotilaceae</taxon>
        <taxon>Piscinibacter</taxon>
    </lineage>
</organism>
<name>A0A0K8P2B9_PISS1</name>
<dbReference type="Pfam" id="PF04397">
    <property type="entry name" value="LytTR"/>
    <property type="match status" value="1"/>
</dbReference>
<keyword evidence="1" id="KW-0238">DNA-binding</keyword>
<dbReference type="GO" id="GO:0032993">
    <property type="term" value="C:protein-DNA complex"/>
    <property type="evidence" value="ECO:0007669"/>
    <property type="project" value="TreeGrafter"/>
</dbReference>
<dbReference type="STRING" id="1547922.ISF6_2662"/>
<proteinExistence type="predicted"/>
<dbReference type="PANTHER" id="PTHR48111:SF69">
    <property type="entry name" value="RESPONSE REGULATOR RECEIVER"/>
    <property type="match status" value="1"/>
</dbReference>
<evidence type="ECO:0000313" key="6">
    <source>
        <dbReference type="EMBL" id="GAP36822.1"/>
    </source>
</evidence>
<feature type="compositionally biased region" description="Low complexity" evidence="3">
    <location>
        <begin position="144"/>
        <end position="166"/>
    </location>
</feature>
<evidence type="ECO:0000259" key="5">
    <source>
        <dbReference type="PROSITE" id="PS50930"/>
    </source>
</evidence>
<evidence type="ECO:0000313" key="7">
    <source>
        <dbReference type="Proteomes" id="UP000037660"/>
    </source>
</evidence>
<dbReference type="PROSITE" id="PS50110">
    <property type="entry name" value="RESPONSE_REGULATORY"/>
    <property type="match status" value="1"/>
</dbReference>
<dbReference type="Gene3D" id="3.40.50.2300">
    <property type="match status" value="1"/>
</dbReference>
<feature type="modified residue" description="4-aspartylphosphate" evidence="2">
    <location>
        <position position="74"/>
    </location>
</feature>
<evidence type="ECO:0000256" key="1">
    <source>
        <dbReference type="ARBA" id="ARBA00023125"/>
    </source>
</evidence>
<dbReference type="AlphaFoldDB" id="A0A0K8P2B9"/>
<dbReference type="InterPro" id="IPR001789">
    <property type="entry name" value="Sig_transdc_resp-reg_receiver"/>
</dbReference>
<accession>A0A0K8P2B9</accession>
<reference evidence="6 7" key="2">
    <citation type="journal article" date="2016" name="Science">
        <title>A bacterium that degrades and assimilates poly(ethylene terephthalate).</title>
        <authorList>
            <person name="Yoshida S."/>
            <person name="Hiraga K."/>
            <person name="Takehana T."/>
            <person name="Taniguchi I."/>
            <person name="Yamaji H."/>
            <person name="Maeda Y."/>
            <person name="Toyohara K."/>
            <person name="Miyamoto K."/>
            <person name="Kimura Y."/>
            <person name="Oda K."/>
        </authorList>
    </citation>
    <scope>NUCLEOTIDE SEQUENCE [LARGE SCALE GENOMIC DNA]</scope>
    <source>
        <strain evidence="7">NBRC 110686 / TISTR 2288 / 201-F6</strain>
    </source>
</reference>
<feature type="region of interest" description="Disordered" evidence="3">
    <location>
        <begin position="142"/>
        <end position="166"/>
    </location>
</feature>
<keyword evidence="7" id="KW-1185">Reference proteome</keyword>
<protein>
    <submittedName>
        <fullName evidence="6">Response regulator of the LytR/AlgR family</fullName>
    </submittedName>
</protein>
<dbReference type="PROSITE" id="PS50930">
    <property type="entry name" value="HTH_LYTTR"/>
    <property type="match status" value="1"/>
</dbReference>
<comment type="caution">
    <text evidence="6">The sequence shown here is derived from an EMBL/GenBank/DDBJ whole genome shotgun (WGS) entry which is preliminary data.</text>
</comment>
<dbReference type="GO" id="GO:0000156">
    <property type="term" value="F:phosphorelay response regulator activity"/>
    <property type="evidence" value="ECO:0007669"/>
    <property type="project" value="TreeGrafter"/>
</dbReference>
<reference evidence="7" key="1">
    <citation type="submission" date="2015-07" db="EMBL/GenBank/DDBJ databases">
        <title>Discovery of a poly(ethylene terephthalate assimilation.</title>
        <authorList>
            <person name="Yoshida S."/>
            <person name="Hiraga K."/>
            <person name="Takehana T."/>
            <person name="Taniguchi I."/>
            <person name="Yamaji H."/>
            <person name="Maeda Y."/>
            <person name="Toyohara K."/>
            <person name="Miyamoto K."/>
            <person name="Kimura Y."/>
            <person name="Oda K."/>
        </authorList>
    </citation>
    <scope>NUCLEOTIDE SEQUENCE [LARGE SCALE GENOMIC DNA]</scope>
    <source>
        <strain evidence="7">NBRC 110686 / TISTR 2288 / 201-F6</strain>
    </source>
</reference>
<dbReference type="Gene3D" id="2.40.50.1020">
    <property type="entry name" value="LytTr DNA-binding domain"/>
    <property type="match status" value="1"/>
</dbReference>
<evidence type="ECO:0000259" key="4">
    <source>
        <dbReference type="PROSITE" id="PS50110"/>
    </source>
</evidence>
<evidence type="ECO:0000256" key="3">
    <source>
        <dbReference type="SAM" id="MobiDB-lite"/>
    </source>
</evidence>
<evidence type="ECO:0000256" key="2">
    <source>
        <dbReference type="PROSITE-ProRule" id="PRU00169"/>
    </source>
</evidence>
<dbReference type="SMART" id="SM00448">
    <property type="entry name" value="REC"/>
    <property type="match status" value="1"/>
</dbReference>
<dbReference type="InterPro" id="IPR007492">
    <property type="entry name" value="LytTR_DNA-bd_dom"/>
</dbReference>